<sequence length="1294" mass="138697">MLGPILFAVLAAFLLLVAIVFPREKSRPASYIKAPFHPYGHVLTAWTRSGSTSRVVVVQGVRHRVRSGFVVAPRFTAKLKYACAKVGRLLACIVGTAGALAVACTLYSYARIIFSFGVCGLVLRWAVSTKSFSSIPHDTSPTPPPASATVYVRGLASKSCAVAVNNRSTVRDVLDSLRLHFGIAATTPLDLCSSARWLPLALDATVTSLNLDSLSVLTVRVSFPGGAGPSTPNDAAGSSLVTAADAWDQTLATESKLDYLVLLLSNLPPTIPSDSKRYRADCYAPDDEWIENIGCVKGAFNRQLEVVFGSRCGPNGQRRLVAFCEQGPGLVAVVDHLRLYLVDKPPTATDALVAKWLDDLVSSARGAFIAAGTEPPRPKRVSKPSAKRKAADAVTDVEDSAPSGQGASKRSKTGKSKDDAYVLDSDAGSDSDDGTIDDDTEAQSDEGEGEDEGGSEGEEDGVSKKQRTNHPFADLEDLPEPVHKRGRPHDVLYRRLTILCRAKSETTATRPRYRCAAPGCEQNWAGRRQGSRILNHVINECKCVAPDAKRDAIAAASGKSLSVRATAASSSARVPSTAANPVTPPFQSFSRAALEAKRDKVHHAVLDLFTAALLPPAVADRDEWKALFAVLDSKIEPVSSTTITDIQLVHESAHALQSSIDELRSSTNLTLTMDGGGTRAQHSIYTGHVTTPARRRSHLIAGVEDSGASHTGEWVKQVALDIINTVGSHRFAAFVTDSAGNVKLGRKLISQAFPTIISLDDQPHGLNNTIKEICKLPYFKQVIARSRKLLTYFKHSSYAVYHLKAHWIDFGVRRGLERIGNTRFGSIGRSGASILRNIEPVKKIVRADDLLTNDKKRSAGFAFLRNPAFAGTYELELRQLVAILTPLNKSLKCLESSRSTLADVYLFWLAAMATLSDIFTDHNDELHMPPDVIDDIPALFLHPAYINSSLLRKRNINPFAGPSRAAGRSTSRPDDDLRQAFPYYVEVGKFLGAQLKIHIQANQPSTVFLGFATAQDVASAFQRQFIVYTRQQAPFDVSGSDPYRYWRKLVQNEDAKVLAFLGVKLFSILPNSMPEERTMSLITHMNGPLRAAMKPATIVNFARVKQHNDRAKNKVAKAPTILRFRDLAAHIQSEVLPPSPSTRPSVVSPPGTTSAPAPAAAAAAASPAPAAAATPAPAAAAAPVAAPTAAAAAPAPAAAALASPPAEDIDELDAVFAELEADAEDGDDVDDVPVPRAVFIPENDEVDLRSPLLLDLLSSSPVPGAMLTRSTASAASASTTSGVPLNVANVSFFK</sequence>
<evidence type="ECO:0000256" key="1">
    <source>
        <dbReference type="SAM" id="MobiDB-lite"/>
    </source>
</evidence>
<dbReference type="InterPro" id="IPR012337">
    <property type="entry name" value="RNaseH-like_sf"/>
</dbReference>
<feature type="signal peptide" evidence="2">
    <location>
        <begin position="1"/>
        <end position="22"/>
    </location>
</feature>
<feature type="chain" id="PRO_5007855463" evidence="2">
    <location>
        <begin position="23"/>
        <end position="1294"/>
    </location>
</feature>
<feature type="compositionally biased region" description="Acidic residues" evidence="1">
    <location>
        <begin position="427"/>
        <end position="460"/>
    </location>
</feature>
<protein>
    <submittedName>
        <fullName evidence="3">Uncharacterized protein</fullName>
    </submittedName>
</protein>
<organism evidence="3 4">
    <name type="scientific">Exidia glandulosa HHB12029</name>
    <dbReference type="NCBI Taxonomy" id="1314781"/>
    <lineage>
        <taxon>Eukaryota</taxon>
        <taxon>Fungi</taxon>
        <taxon>Dikarya</taxon>
        <taxon>Basidiomycota</taxon>
        <taxon>Agaricomycotina</taxon>
        <taxon>Agaricomycetes</taxon>
        <taxon>Auriculariales</taxon>
        <taxon>Exidiaceae</taxon>
        <taxon>Exidia</taxon>
    </lineage>
</organism>
<dbReference type="OrthoDB" id="3236755at2759"/>
<evidence type="ECO:0000313" key="3">
    <source>
        <dbReference type="EMBL" id="KZV79764.1"/>
    </source>
</evidence>
<feature type="compositionally biased region" description="Low complexity" evidence="1">
    <location>
        <begin position="1142"/>
        <end position="1160"/>
    </location>
</feature>
<keyword evidence="2" id="KW-0732">Signal</keyword>
<reference evidence="3 4" key="1">
    <citation type="journal article" date="2016" name="Mol. Biol. Evol.">
        <title>Comparative Genomics of Early-Diverging Mushroom-Forming Fungi Provides Insights into the Origins of Lignocellulose Decay Capabilities.</title>
        <authorList>
            <person name="Nagy L.G."/>
            <person name="Riley R."/>
            <person name="Tritt A."/>
            <person name="Adam C."/>
            <person name="Daum C."/>
            <person name="Floudas D."/>
            <person name="Sun H."/>
            <person name="Yadav J.S."/>
            <person name="Pangilinan J."/>
            <person name="Larsson K.H."/>
            <person name="Matsuura K."/>
            <person name="Barry K."/>
            <person name="Labutti K."/>
            <person name="Kuo R."/>
            <person name="Ohm R.A."/>
            <person name="Bhattacharya S.S."/>
            <person name="Shirouzu T."/>
            <person name="Yoshinaga Y."/>
            <person name="Martin F.M."/>
            <person name="Grigoriev I.V."/>
            <person name="Hibbett D.S."/>
        </authorList>
    </citation>
    <scope>NUCLEOTIDE SEQUENCE [LARGE SCALE GENOMIC DNA]</scope>
    <source>
        <strain evidence="3 4">HHB12029</strain>
    </source>
</reference>
<proteinExistence type="predicted"/>
<feature type="compositionally biased region" description="Basic residues" evidence="1">
    <location>
        <begin position="378"/>
        <end position="388"/>
    </location>
</feature>
<keyword evidence="4" id="KW-1185">Reference proteome</keyword>
<accession>A0A165B3N4</accession>
<feature type="region of interest" description="Disordered" evidence="1">
    <location>
        <begin position="1133"/>
        <end position="1160"/>
    </location>
</feature>
<feature type="region of interest" description="Disordered" evidence="1">
    <location>
        <begin position="371"/>
        <end position="484"/>
    </location>
</feature>
<gene>
    <name evidence="3" type="ORF">EXIGLDRAFT_846239</name>
</gene>
<evidence type="ECO:0000313" key="4">
    <source>
        <dbReference type="Proteomes" id="UP000077266"/>
    </source>
</evidence>
<evidence type="ECO:0000256" key="2">
    <source>
        <dbReference type="SAM" id="SignalP"/>
    </source>
</evidence>
<dbReference type="InParanoid" id="A0A165B3N4"/>
<dbReference type="SUPFAM" id="SSF53098">
    <property type="entry name" value="Ribonuclease H-like"/>
    <property type="match status" value="1"/>
</dbReference>
<dbReference type="Proteomes" id="UP000077266">
    <property type="component" value="Unassembled WGS sequence"/>
</dbReference>
<dbReference type="EMBL" id="KV426568">
    <property type="protein sequence ID" value="KZV79764.1"/>
    <property type="molecule type" value="Genomic_DNA"/>
</dbReference>
<name>A0A165B3N4_EXIGL</name>